<organism evidence="1">
    <name type="scientific">Arundo donax</name>
    <name type="common">Giant reed</name>
    <name type="synonym">Donax arundinaceus</name>
    <dbReference type="NCBI Taxonomy" id="35708"/>
    <lineage>
        <taxon>Eukaryota</taxon>
        <taxon>Viridiplantae</taxon>
        <taxon>Streptophyta</taxon>
        <taxon>Embryophyta</taxon>
        <taxon>Tracheophyta</taxon>
        <taxon>Spermatophyta</taxon>
        <taxon>Magnoliopsida</taxon>
        <taxon>Liliopsida</taxon>
        <taxon>Poales</taxon>
        <taxon>Poaceae</taxon>
        <taxon>PACMAD clade</taxon>
        <taxon>Arundinoideae</taxon>
        <taxon>Arundineae</taxon>
        <taxon>Arundo</taxon>
    </lineage>
</organism>
<reference evidence="1" key="1">
    <citation type="submission" date="2014-09" db="EMBL/GenBank/DDBJ databases">
        <authorList>
            <person name="Magalhaes I.L.F."/>
            <person name="Oliveira U."/>
            <person name="Santos F.R."/>
            <person name="Vidigal T.H.D.A."/>
            <person name="Brescovit A.D."/>
            <person name="Santos A.J."/>
        </authorList>
    </citation>
    <scope>NUCLEOTIDE SEQUENCE</scope>
    <source>
        <tissue evidence="1">Shoot tissue taken approximately 20 cm above the soil surface</tissue>
    </source>
</reference>
<dbReference type="EMBL" id="GBRH01248212">
    <property type="protein sequence ID" value="JAD49683.1"/>
    <property type="molecule type" value="Transcribed_RNA"/>
</dbReference>
<name>A0A0A9AIL0_ARUDO</name>
<proteinExistence type="predicted"/>
<sequence>MKSPRRFATDGGAG</sequence>
<protein>
    <submittedName>
        <fullName evidence="1">Uncharacterized protein</fullName>
    </submittedName>
</protein>
<reference evidence="1" key="2">
    <citation type="journal article" date="2015" name="Data Brief">
        <title>Shoot transcriptome of the giant reed, Arundo donax.</title>
        <authorList>
            <person name="Barrero R.A."/>
            <person name="Guerrero F.D."/>
            <person name="Moolhuijzen P."/>
            <person name="Goolsby J.A."/>
            <person name="Tidwell J."/>
            <person name="Bellgard S.E."/>
            <person name="Bellgard M.I."/>
        </authorList>
    </citation>
    <scope>NUCLEOTIDE SEQUENCE</scope>
    <source>
        <tissue evidence="1">Shoot tissue taken approximately 20 cm above the soil surface</tissue>
    </source>
</reference>
<accession>A0A0A9AIL0</accession>
<evidence type="ECO:0000313" key="1">
    <source>
        <dbReference type="EMBL" id="JAD49683.1"/>
    </source>
</evidence>